<keyword evidence="1" id="KW-0812">Transmembrane</keyword>
<evidence type="ECO:0000313" key="4">
    <source>
        <dbReference type="Proteomes" id="UP001595755"/>
    </source>
</evidence>
<dbReference type="InterPro" id="IPR045679">
    <property type="entry name" value="DUF6199"/>
</dbReference>
<evidence type="ECO:0000313" key="3">
    <source>
        <dbReference type="EMBL" id="MFC4305969.1"/>
    </source>
</evidence>
<dbReference type="EMBL" id="JBHSED010000046">
    <property type="protein sequence ID" value="MFC4305969.1"/>
    <property type="molecule type" value="Genomic_DNA"/>
</dbReference>
<comment type="caution">
    <text evidence="3">The sequence shown here is derived from an EMBL/GenBank/DDBJ whole genome shotgun (WGS) entry which is preliminary data.</text>
</comment>
<dbReference type="Pfam" id="PF19701">
    <property type="entry name" value="DUF6199"/>
    <property type="match status" value="1"/>
</dbReference>
<accession>A0ABV8SHS4</accession>
<reference evidence="4" key="1">
    <citation type="journal article" date="2019" name="Int. J. Syst. Evol. Microbiol.">
        <title>The Global Catalogue of Microorganisms (GCM) 10K type strain sequencing project: providing services to taxonomists for standard genome sequencing and annotation.</title>
        <authorList>
            <consortium name="The Broad Institute Genomics Platform"/>
            <consortium name="The Broad Institute Genome Sequencing Center for Infectious Disease"/>
            <person name="Wu L."/>
            <person name="Ma J."/>
        </authorList>
    </citation>
    <scope>NUCLEOTIDE SEQUENCE [LARGE SCALE GENOMIC DNA]</scope>
    <source>
        <strain evidence="4">CGMCC 4.1641</strain>
    </source>
</reference>
<proteinExistence type="predicted"/>
<protein>
    <recommendedName>
        <fullName evidence="2">DUF6199 domain-containing protein</fullName>
    </recommendedName>
</protein>
<dbReference type="Proteomes" id="UP001595755">
    <property type="component" value="Unassembled WGS sequence"/>
</dbReference>
<evidence type="ECO:0000259" key="2">
    <source>
        <dbReference type="Pfam" id="PF19701"/>
    </source>
</evidence>
<evidence type="ECO:0000256" key="1">
    <source>
        <dbReference type="SAM" id="Phobius"/>
    </source>
</evidence>
<dbReference type="RefSeq" id="WP_204605578.1">
    <property type="nucleotide sequence ID" value="NZ_JBHSED010000046.1"/>
</dbReference>
<feature type="domain" description="DUF6199" evidence="2">
    <location>
        <begin position="1"/>
        <end position="65"/>
    </location>
</feature>
<organism evidence="3 4">
    <name type="scientific">Cohnella boryungensis</name>
    <dbReference type="NCBI Taxonomy" id="768479"/>
    <lineage>
        <taxon>Bacteria</taxon>
        <taxon>Bacillati</taxon>
        <taxon>Bacillota</taxon>
        <taxon>Bacilli</taxon>
        <taxon>Bacillales</taxon>
        <taxon>Paenibacillaceae</taxon>
        <taxon>Cohnella</taxon>
    </lineage>
</organism>
<keyword evidence="4" id="KW-1185">Reference proteome</keyword>
<keyword evidence="1" id="KW-1133">Transmembrane helix</keyword>
<gene>
    <name evidence="3" type="ORF">ACFO1S_21290</name>
</gene>
<name>A0ABV8SHS4_9BACL</name>
<feature type="transmembrane region" description="Helical" evidence="1">
    <location>
        <begin position="45"/>
        <end position="65"/>
    </location>
</feature>
<keyword evidence="1" id="KW-0472">Membrane</keyword>
<sequence length="66" mass="7356">MGVVAILFGLAFLFFPRQIWMLERFMIQIKKGKVSIGSDSPTALVIIICRIIGVFSLLLGILFLVT</sequence>